<evidence type="ECO:0000313" key="2">
    <source>
        <dbReference type="Proteomes" id="UP000199242"/>
    </source>
</evidence>
<comment type="caution">
    <text evidence="1">The sequence shown here is derived from an EMBL/GenBank/DDBJ whole genome shotgun (WGS) entry which is preliminary data.</text>
</comment>
<dbReference type="EMBL" id="FNHD01000023">
    <property type="protein sequence ID" value="SDM33334.1"/>
    <property type="molecule type" value="Genomic_DNA"/>
</dbReference>
<name>A0ABY0R2Q7_9FLAO</name>
<evidence type="ECO:0008006" key="3">
    <source>
        <dbReference type="Google" id="ProtNLM"/>
    </source>
</evidence>
<keyword evidence="2" id="KW-1185">Reference proteome</keyword>
<dbReference type="RefSeq" id="WP_089745612.1">
    <property type="nucleotide sequence ID" value="NZ_FNHD01000023.1"/>
</dbReference>
<gene>
    <name evidence="1" type="ORF">SAMN05216273_12335</name>
</gene>
<protein>
    <recommendedName>
        <fullName evidence="3">CD-NTase associated protein 4-like DNA endonuclease domain-containing protein</fullName>
    </recommendedName>
</protein>
<dbReference type="Proteomes" id="UP000199242">
    <property type="component" value="Unassembled WGS sequence"/>
</dbReference>
<reference evidence="1 2" key="1">
    <citation type="submission" date="2016-10" db="EMBL/GenBank/DDBJ databases">
        <authorList>
            <person name="Varghese N."/>
            <person name="Submissions S."/>
        </authorList>
    </citation>
    <scope>NUCLEOTIDE SEQUENCE [LARGE SCALE GENOMIC DNA]</scope>
    <source>
        <strain evidence="1 2">CGMCC 1.10941</strain>
    </source>
</reference>
<proteinExistence type="predicted"/>
<sequence length="396" mass="46007">MSTDATPSWSGYIFQGEVALCKAIETIVTLGEVIPDNYCLKLEEDEDFSLTTDNFQTFQVKAYTKHNYTKYKKAWNDMMGRSVADNIDNNFLYLQKNEIDISKFDGVNNSDKLHTNVIAGLYTLENISTLLNDKIKELFPDLNDDDVIIKRNFCSNNISEKIKKRHRTGEVESISLNTIKKWIEDSPIAFTEDICWYEITKIFLNSMLDGIDDYDLSNKEELEIYNKIQRSLCEFENLNNLEIVNLLKSYLSPHKKLDNSNLRNSYGSFIDNVTVKNVILKGIKKIKVNPIYKKLQYIKTNEEEVNCYQLLIHNEEFEEDTAGKKAFQKHCEMIYENPNTKDIDYFITKGLNKDKDEVKLRLLEITDTGNETDDSNYFGFKTIDVSINELNNENNN</sequence>
<evidence type="ECO:0000313" key="1">
    <source>
        <dbReference type="EMBL" id="SDM33334.1"/>
    </source>
</evidence>
<organism evidence="1 2">
    <name type="scientific">Chryseobacterium taihuense</name>
    <dbReference type="NCBI Taxonomy" id="1141221"/>
    <lineage>
        <taxon>Bacteria</taxon>
        <taxon>Pseudomonadati</taxon>
        <taxon>Bacteroidota</taxon>
        <taxon>Flavobacteriia</taxon>
        <taxon>Flavobacteriales</taxon>
        <taxon>Weeksellaceae</taxon>
        <taxon>Chryseobacterium group</taxon>
        <taxon>Chryseobacterium</taxon>
    </lineage>
</organism>
<accession>A0ABY0R2Q7</accession>